<dbReference type="InterPro" id="IPR012902">
    <property type="entry name" value="N_methyl_site"/>
</dbReference>
<reference evidence="2 3" key="1">
    <citation type="submission" date="2023-11" db="EMBL/GenBank/DDBJ databases">
        <title>Draft genome of Azohydromonas lata strain H1 (DSM1123), a polyhydroxyalkanoate producer.</title>
        <authorList>
            <person name="Traversa D."/>
            <person name="D'Addabbo P."/>
            <person name="Pazzani C."/>
            <person name="Manzari C."/>
            <person name="Chiara M."/>
            <person name="Scrascia M."/>
        </authorList>
    </citation>
    <scope>NUCLEOTIDE SEQUENCE [LARGE SCALE GENOMIC DNA]</scope>
    <source>
        <strain evidence="2 3">H1</strain>
    </source>
</reference>
<dbReference type="RefSeq" id="WP_322465574.1">
    <property type="nucleotide sequence ID" value="NZ_JAXOJX010000015.1"/>
</dbReference>
<keyword evidence="3" id="KW-1185">Reference proteome</keyword>
<gene>
    <name evidence="2" type="ORF">SM757_11535</name>
</gene>
<sequence>MHRQPHTAGMTLLEVLVGLAIGLFVAAAATALLQQFLFDNRQLLLRMRLEQQMQAVADAAVHELRRAGHWEKAQLGVADNFDFARANPYAALDDAEAERPSDGIRFSWSGGGAEADPNGVSQAEATGLRLVEGQVKQLKGGNWQPLTDAAFMTVTAFEVTLHQRALDLERHCERPRPQGSCATGAGRICPPRLLKRDLDVRLEGFATREPTLTHALNTQVQLRNDVVEGECPR</sequence>
<protein>
    <submittedName>
        <fullName evidence="2">Prepilin-type N-terminal cleavage/methylation domain-containing protein</fullName>
    </submittedName>
</protein>
<dbReference type="EMBL" id="JAXOJX010000015">
    <property type="protein sequence ID" value="MDZ5457204.1"/>
    <property type="molecule type" value="Genomic_DNA"/>
</dbReference>
<evidence type="ECO:0000256" key="1">
    <source>
        <dbReference type="SAM" id="Phobius"/>
    </source>
</evidence>
<name>A0ABU5IDM3_9BURK</name>
<dbReference type="Pfam" id="PF07963">
    <property type="entry name" value="N_methyl"/>
    <property type="match status" value="1"/>
</dbReference>
<comment type="caution">
    <text evidence="2">The sequence shown here is derived from an EMBL/GenBank/DDBJ whole genome shotgun (WGS) entry which is preliminary data.</text>
</comment>
<feature type="transmembrane region" description="Helical" evidence="1">
    <location>
        <begin position="15"/>
        <end position="38"/>
    </location>
</feature>
<keyword evidence="1" id="KW-1133">Transmembrane helix</keyword>
<evidence type="ECO:0000313" key="2">
    <source>
        <dbReference type="EMBL" id="MDZ5457204.1"/>
    </source>
</evidence>
<dbReference type="Proteomes" id="UP001293718">
    <property type="component" value="Unassembled WGS sequence"/>
</dbReference>
<organism evidence="2 3">
    <name type="scientific">Azohydromonas lata</name>
    <dbReference type="NCBI Taxonomy" id="45677"/>
    <lineage>
        <taxon>Bacteria</taxon>
        <taxon>Pseudomonadati</taxon>
        <taxon>Pseudomonadota</taxon>
        <taxon>Betaproteobacteria</taxon>
        <taxon>Burkholderiales</taxon>
        <taxon>Sphaerotilaceae</taxon>
        <taxon>Azohydromonas</taxon>
    </lineage>
</organism>
<keyword evidence="1" id="KW-0472">Membrane</keyword>
<proteinExistence type="predicted"/>
<accession>A0ABU5IDM3</accession>
<dbReference type="PROSITE" id="PS00409">
    <property type="entry name" value="PROKAR_NTER_METHYL"/>
    <property type="match status" value="1"/>
</dbReference>
<keyword evidence="1" id="KW-0812">Transmembrane</keyword>
<evidence type="ECO:0000313" key="3">
    <source>
        <dbReference type="Proteomes" id="UP001293718"/>
    </source>
</evidence>